<dbReference type="AlphaFoldDB" id="A0A4P7IFQ0"/>
<evidence type="ECO:0000313" key="2">
    <source>
        <dbReference type="EMBL" id="QBX56104.1"/>
    </source>
</evidence>
<dbReference type="Proteomes" id="UP000294853">
    <property type="component" value="Chromosome"/>
</dbReference>
<accession>A0A4P7IFQ0</accession>
<evidence type="ECO:0008006" key="4">
    <source>
        <dbReference type="Google" id="ProtNLM"/>
    </source>
</evidence>
<name>A0A4P7IFQ0_9ACTN</name>
<feature type="transmembrane region" description="Helical" evidence="1">
    <location>
        <begin position="97"/>
        <end position="122"/>
    </location>
</feature>
<keyword evidence="1" id="KW-0472">Membrane</keyword>
<protein>
    <recommendedName>
        <fullName evidence="4">DUF4386 family protein</fullName>
    </recommendedName>
</protein>
<sequence>MTLTREHTTTTTPPLSRAARIGAGTCLVAAGLTNGLAQYVGELLTSDLDDFSDQIRWGAEHPVVHTAEQTALLVSMLVLPLGLLGLAHVTRWASPRLTAVGIVLALWGMWGFHNIVALGYAAGTVAPGAIGTDSAVALNDGFLDHPGTIVMALLPHLLGSFLGLLLLAIAGLRSISLPRTPLLLLVGFLVWDFLLPSSGPLEPHLLLAVAMCWLGVAVLRMPQAEWVDPGHETGDRPILAG</sequence>
<proteinExistence type="predicted"/>
<dbReference type="OrthoDB" id="3782192at2"/>
<keyword evidence="1" id="KW-0812">Transmembrane</keyword>
<dbReference type="RefSeq" id="WP_135268095.1">
    <property type="nucleotide sequence ID" value="NZ_CP038436.1"/>
</dbReference>
<dbReference type="EMBL" id="CP038436">
    <property type="protein sequence ID" value="QBX56104.1"/>
    <property type="molecule type" value="Genomic_DNA"/>
</dbReference>
<evidence type="ECO:0000256" key="1">
    <source>
        <dbReference type="SAM" id="Phobius"/>
    </source>
</evidence>
<evidence type="ECO:0000313" key="3">
    <source>
        <dbReference type="Proteomes" id="UP000294853"/>
    </source>
</evidence>
<feature type="transmembrane region" description="Helical" evidence="1">
    <location>
        <begin position="71"/>
        <end position="90"/>
    </location>
</feature>
<keyword evidence="3" id="KW-1185">Reference proteome</keyword>
<dbReference type="KEGG" id="nsn:EXE58_11935"/>
<keyword evidence="1" id="KW-1133">Transmembrane helix</keyword>
<gene>
    <name evidence="2" type="ORF">EXE58_11935</name>
</gene>
<organism evidence="2 3">
    <name type="scientific">Nocardioides seonyuensis</name>
    <dbReference type="NCBI Taxonomy" id="2518371"/>
    <lineage>
        <taxon>Bacteria</taxon>
        <taxon>Bacillati</taxon>
        <taxon>Actinomycetota</taxon>
        <taxon>Actinomycetes</taxon>
        <taxon>Propionibacteriales</taxon>
        <taxon>Nocardioidaceae</taxon>
        <taxon>Nocardioides</taxon>
    </lineage>
</organism>
<reference evidence="2 3" key="1">
    <citation type="submission" date="2019-03" db="EMBL/GenBank/DDBJ databases">
        <title>Three New Species of Nocardioides, Nocardioides euryhalodurans sp. nov., Nocardioides seonyuensis sp. nov. and Nocardioides eburneoflavus sp. nov. Iolated from Soil.</title>
        <authorList>
            <person name="Roh S.G."/>
            <person name="Lee C."/>
            <person name="Kim M.-K."/>
            <person name="Kim S.B."/>
        </authorList>
    </citation>
    <scope>NUCLEOTIDE SEQUENCE [LARGE SCALE GENOMIC DNA]</scope>
    <source>
        <strain evidence="2 3">MMS17-SY207-3</strain>
    </source>
</reference>
<feature type="transmembrane region" description="Helical" evidence="1">
    <location>
        <begin position="149"/>
        <end position="170"/>
    </location>
</feature>